<dbReference type="Pfam" id="PF04392">
    <property type="entry name" value="ABC_sub_bind"/>
    <property type="match status" value="1"/>
</dbReference>
<name>A0ABT5YKQ4_9PROT</name>
<dbReference type="PANTHER" id="PTHR35271">
    <property type="entry name" value="ABC TRANSPORTER, SUBSTRATE-BINDING LIPOPROTEIN-RELATED"/>
    <property type="match status" value="1"/>
</dbReference>
<sequence>MQRRITTGWVAVSLLLGVLLGILITAPATPLHAQQPEAAERHHVYIATFRGCEEVCEAFKSYLLDRGLAVDFIERSIERDTARIPELVAEVKELQPDLLVTWGTAISLGMVGPAGTADSEAYVTDIPAVYLYVADPLGAGLVNRPDMSERPNLAGANIQVPLEAQLRVMQSYQEVDRIGVVYGADELNSVAAVTALRVAASRFGIEVIEQQLDPGPEGPPLPESIAPAMQAIAEKDPDILVTVSSSFLIQNVEAYTAAAVEAGLPLFTSAELPIRQGDAMLALFASLSSIGQVAGYQAEQILREGADPATLPTPSLRRFTLLINMPVALALERYPPMLVLQIAELMD</sequence>
<accession>A0ABT5YKQ4</accession>
<reference evidence="1 2" key="1">
    <citation type="submission" date="2023-03" db="EMBL/GenBank/DDBJ databases">
        <title>Fodinicurvata sp. CAU 1616 isolated from sea sendiment.</title>
        <authorList>
            <person name="Kim W."/>
        </authorList>
    </citation>
    <scope>NUCLEOTIDE SEQUENCE [LARGE SCALE GENOMIC DNA]</scope>
    <source>
        <strain evidence="1 2">CAU 1616</strain>
    </source>
</reference>
<dbReference type="Proteomes" id="UP001215503">
    <property type="component" value="Unassembled WGS sequence"/>
</dbReference>
<dbReference type="InterPro" id="IPR007487">
    <property type="entry name" value="ABC_transpt-TYRBP-like"/>
</dbReference>
<proteinExistence type="predicted"/>
<gene>
    <name evidence="1" type="ORF">P2G67_05930</name>
</gene>
<protein>
    <submittedName>
        <fullName evidence="1">ABC transporter substrate binding protein</fullName>
    </submittedName>
</protein>
<comment type="caution">
    <text evidence="1">The sequence shown here is derived from an EMBL/GenBank/DDBJ whole genome shotgun (WGS) entry which is preliminary data.</text>
</comment>
<dbReference type="RefSeq" id="WP_275821003.1">
    <property type="nucleotide sequence ID" value="NZ_JARHUD010000003.1"/>
</dbReference>
<dbReference type="EMBL" id="JARHUD010000003">
    <property type="protein sequence ID" value="MDF2095509.1"/>
    <property type="molecule type" value="Genomic_DNA"/>
</dbReference>
<dbReference type="Gene3D" id="3.40.50.2300">
    <property type="match status" value="2"/>
</dbReference>
<keyword evidence="2" id="KW-1185">Reference proteome</keyword>
<dbReference type="PANTHER" id="PTHR35271:SF1">
    <property type="entry name" value="ABC TRANSPORTER, SUBSTRATE-BINDING LIPOPROTEIN"/>
    <property type="match status" value="1"/>
</dbReference>
<evidence type="ECO:0000313" key="1">
    <source>
        <dbReference type="EMBL" id="MDF2095509.1"/>
    </source>
</evidence>
<evidence type="ECO:0000313" key="2">
    <source>
        <dbReference type="Proteomes" id="UP001215503"/>
    </source>
</evidence>
<organism evidence="1 2">
    <name type="scientific">Aquibaculum arenosum</name>
    <dbReference type="NCBI Taxonomy" id="3032591"/>
    <lineage>
        <taxon>Bacteria</taxon>
        <taxon>Pseudomonadati</taxon>
        <taxon>Pseudomonadota</taxon>
        <taxon>Alphaproteobacteria</taxon>
        <taxon>Rhodospirillales</taxon>
        <taxon>Rhodovibrionaceae</taxon>
        <taxon>Aquibaculum</taxon>
    </lineage>
</organism>